<dbReference type="AlphaFoldDB" id="A0AAE1E9R0"/>
<protein>
    <submittedName>
        <fullName evidence="2">Uncharacterized protein</fullName>
    </submittedName>
</protein>
<feature type="region of interest" description="Disordered" evidence="1">
    <location>
        <begin position="1"/>
        <end position="30"/>
    </location>
</feature>
<feature type="compositionally biased region" description="Basic and acidic residues" evidence="1">
    <location>
        <begin position="1"/>
        <end position="27"/>
    </location>
</feature>
<organism evidence="2 3">
    <name type="scientific">Elysia crispata</name>
    <name type="common">lettuce slug</name>
    <dbReference type="NCBI Taxonomy" id="231223"/>
    <lineage>
        <taxon>Eukaryota</taxon>
        <taxon>Metazoa</taxon>
        <taxon>Spiralia</taxon>
        <taxon>Lophotrochozoa</taxon>
        <taxon>Mollusca</taxon>
        <taxon>Gastropoda</taxon>
        <taxon>Heterobranchia</taxon>
        <taxon>Euthyneura</taxon>
        <taxon>Panpulmonata</taxon>
        <taxon>Sacoglossa</taxon>
        <taxon>Placobranchoidea</taxon>
        <taxon>Plakobranchidae</taxon>
        <taxon>Elysia</taxon>
    </lineage>
</organism>
<feature type="region of interest" description="Disordered" evidence="1">
    <location>
        <begin position="135"/>
        <end position="158"/>
    </location>
</feature>
<evidence type="ECO:0000313" key="2">
    <source>
        <dbReference type="EMBL" id="KAK3798690.1"/>
    </source>
</evidence>
<accession>A0AAE1E9R0</accession>
<reference evidence="2" key="1">
    <citation type="journal article" date="2023" name="G3 (Bethesda)">
        <title>A reference genome for the long-term kleptoplast-retaining sea slug Elysia crispata morphotype clarki.</title>
        <authorList>
            <person name="Eastman K.E."/>
            <person name="Pendleton A.L."/>
            <person name="Shaikh M.A."/>
            <person name="Suttiyut T."/>
            <person name="Ogas R."/>
            <person name="Tomko P."/>
            <person name="Gavelis G."/>
            <person name="Widhalm J.R."/>
            <person name="Wisecaver J.H."/>
        </authorList>
    </citation>
    <scope>NUCLEOTIDE SEQUENCE</scope>
    <source>
        <strain evidence="2">ECLA1</strain>
    </source>
</reference>
<feature type="non-terminal residue" evidence="2">
    <location>
        <position position="158"/>
    </location>
</feature>
<proteinExistence type="predicted"/>
<feature type="compositionally biased region" description="Basic and acidic residues" evidence="1">
    <location>
        <begin position="141"/>
        <end position="158"/>
    </location>
</feature>
<evidence type="ECO:0000313" key="3">
    <source>
        <dbReference type="Proteomes" id="UP001283361"/>
    </source>
</evidence>
<feature type="region of interest" description="Disordered" evidence="1">
    <location>
        <begin position="63"/>
        <end position="107"/>
    </location>
</feature>
<name>A0AAE1E9R0_9GAST</name>
<comment type="caution">
    <text evidence="2">The sequence shown here is derived from an EMBL/GenBank/DDBJ whole genome shotgun (WGS) entry which is preliminary data.</text>
</comment>
<dbReference type="Proteomes" id="UP001283361">
    <property type="component" value="Unassembled WGS sequence"/>
</dbReference>
<feature type="compositionally biased region" description="Basic and acidic residues" evidence="1">
    <location>
        <begin position="71"/>
        <end position="98"/>
    </location>
</feature>
<evidence type="ECO:0000256" key="1">
    <source>
        <dbReference type="SAM" id="MobiDB-lite"/>
    </source>
</evidence>
<gene>
    <name evidence="2" type="ORF">RRG08_002994</name>
</gene>
<sequence length="158" mass="18472">MSEKLTKVDSLHRGDRETQHTMSEEPTKVGQEAFIAEIEKTTHHLSENRQKWSTRPFIAEIERTTSTMSENRQKLRQDSFHHGGDRGKTTHHAQRTDKSGQLSSRMIEKKQHTICQKTDKKWTAFIAEIEKVINNNTMSENRQKMDSFHRGDRENNTP</sequence>
<keyword evidence="3" id="KW-1185">Reference proteome</keyword>
<dbReference type="EMBL" id="JAWDGP010000639">
    <property type="protein sequence ID" value="KAK3798690.1"/>
    <property type="molecule type" value="Genomic_DNA"/>
</dbReference>